<dbReference type="SUPFAM" id="SSF53756">
    <property type="entry name" value="UDP-Glycosyltransferase/glycogen phosphorylase"/>
    <property type="match status" value="1"/>
</dbReference>
<evidence type="ECO:0000256" key="1">
    <source>
        <dbReference type="RuleBase" id="RU003513"/>
    </source>
</evidence>
<dbReference type="EMBL" id="JFHU01000107">
    <property type="protein sequence ID" value="EXX89136.1"/>
    <property type="molecule type" value="Genomic_DNA"/>
</dbReference>
<dbReference type="Gene3D" id="3.40.50.2000">
    <property type="entry name" value="Glycogen Phosphorylase B"/>
    <property type="match status" value="2"/>
</dbReference>
<comment type="caution">
    <text evidence="3">The sequence shown here is derived from an EMBL/GenBank/DDBJ whole genome shotgun (WGS) entry which is preliminary data.</text>
</comment>
<keyword evidence="1" id="KW-0413">Isomerase</keyword>
<dbReference type="AlphaFoldDB" id="A0A9W5S2G1"/>
<comment type="similarity">
    <text evidence="1">Belongs to the UDP-N-acetylglucosamine 2-epimerase family.</text>
</comment>
<sequence length="366" mass="40751">MRVATILGTRPEIIRLSLIIGKLDAFADRHLLIHTGQNFTQSLSGIFFEQLGLRKPDFEVTLPGHSLGMQLSAMFRELEVVLERERPDVVLLLGDTNSALSAVLVERMGIPVVHMEAGNRCYDLRVPEEKNRKIIDAVSSINMPYTSYSKANLLREGFPPERIVLTGNPIYEVMEHYREGIDGSDALERHALTPGDYLIVTAHRAENVDDPARLTAILNGLNQVAERFGKRLICSVHPRTRSRLLQGSVSLPVHGLVELHEPFGFFDFVRLERDAWCAVTDSGTVQEECCIMRVPTVTIRESTERPETVDCGSNAVCGLNPSRIADAVAAMTAWPAAWHAPEGYEARDVSDKVVKFLLGGKWDVQK</sequence>
<dbReference type="Pfam" id="PF02350">
    <property type="entry name" value="Epimerase_2"/>
    <property type="match status" value="1"/>
</dbReference>
<dbReference type="RefSeq" id="WP_036580544.1">
    <property type="nucleotide sequence ID" value="NZ_KK082131.1"/>
</dbReference>
<dbReference type="InterPro" id="IPR003331">
    <property type="entry name" value="UDP_GlcNAc_Epimerase_2_dom"/>
</dbReference>
<dbReference type="Proteomes" id="UP000053750">
    <property type="component" value="Unassembled WGS sequence"/>
</dbReference>
<reference evidence="3 4" key="1">
    <citation type="submission" date="2014-02" db="EMBL/GenBank/DDBJ databases">
        <title>Genome sequence of Paenibacillus darwinianus reveals adaptive mechanisms for survival in Antarctic soils.</title>
        <authorList>
            <person name="Dsouza M."/>
            <person name="Taylor M.W."/>
            <person name="Turner S.J."/>
            <person name="Aislabie J."/>
        </authorList>
    </citation>
    <scope>NUCLEOTIDE SEQUENCE [LARGE SCALE GENOMIC DNA]</scope>
    <source>
        <strain evidence="3 4">CE1</strain>
    </source>
</reference>
<name>A0A9W5S2G1_9BACL</name>
<dbReference type="CDD" id="cd03786">
    <property type="entry name" value="GTB_UDP-GlcNAc_2-Epimerase"/>
    <property type="match status" value="1"/>
</dbReference>
<dbReference type="PANTHER" id="PTHR43174">
    <property type="entry name" value="UDP-N-ACETYLGLUCOSAMINE 2-EPIMERASE"/>
    <property type="match status" value="1"/>
</dbReference>
<evidence type="ECO:0000259" key="2">
    <source>
        <dbReference type="Pfam" id="PF02350"/>
    </source>
</evidence>
<accession>A0A9W5S2G1</accession>
<gene>
    <name evidence="3" type="ORF">BG53_00645</name>
</gene>
<evidence type="ECO:0000313" key="3">
    <source>
        <dbReference type="EMBL" id="EXX89136.1"/>
    </source>
</evidence>
<evidence type="ECO:0000313" key="4">
    <source>
        <dbReference type="Proteomes" id="UP000053750"/>
    </source>
</evidence>
<dbReference type="NCBIfam" id="TIGR00236">
    <property type="entry name" value="wecB"/>
    <property type="match status" value="1"/>
</dbReference>
<keyword evidence="4" id="KW-1185">Reference proteome</keyword>
<protein>
    <submittedName>
        <fullName evidence="3">UDP-N-acetylglucosamine 2-epimerase</fullName>
    </submittedName>
</protein>
<dbReference type="GO" id="GO:0016853">
    <property type="term" value="F:isomerase activity"/>
    <property type="evidence" value="ECO:0007669"/>
    <property type="project" value="UniProtKB-KW"/>
</dbReference>
<proteinExistence type="inferred from homology"/>
<feature type="domain" description="UDP-N-acetylglucosamine 2-epimerase" evidence="2">
    <location>
        <begin position="30"/>
        <end position="357"/>
    </location>
</feature>
<dbReference type="OrthoDB" id="9803238at2"/>
<dbReference type="InterPro" id="IPR029767">
    <property type="entry name" value="WecB-like"/>
</dbReference>
<dbReference type="PANTHER" id="PTHR43174:SF1">
    <property type="entry name" value="UDP-N-ACETYLGLUCOSAMINE 2-EPIMERASE"/>
    <property type="match status" value="1"/>
</dbReference>
<organism evidence="3 4">
    <name type="scientific">Paenibacillus darwinianus</name>
    <dbReference type="NCBI Taxonomy" id="1380763"/>
    <lineage>
        <taxon>Bacteria</taxon>
        <taxon>Bacillati</taxon>
        <taxon>Bacillota</taxon>
        <taxon>Bacilli</taxon>
        <taxon>Bacillales</taxon>
        <taxon>Paenibacillaceae</taxon>
        <taxon>Paenibacillus</taxon>
    </lineage>
</organism>